<evidence type="ECO:0000313" key="6">
    <source>
        <dbReference type="Proteomes" id="UP001501758"/>
    </source>
</evidence>
<dbReference type="InterPro" id="IPR018060">
    <property type="entry name" value="HTH_AraC"/>
</dbReference>
<dbReference type="Gene3D" id="1.10.10.60">
    <property type="entry name" value="Homeodomain-like"/>
    <property type="match status" value="1"/>
</dbReference>
<feature type="domain" description="HTH araC/xylS-type" evidence="4">
    <location>
        <begin position="75"/>
        <end position="175"/>
    </location>
</feature>
<dbReference type="InterPro" id="IPR009057">
    <property type="entry name" value="Homeodomain-like_sf"/>
</dbReference>
<evidence type="ECO:0000256" key="1">
    <source>
        <dbReference type="ARBA" id="ARBA00023015"/>
    </source>
</evidence>
<dbReference type="PANTHER" id="PTHR43280">
    <property type="entry name" value="ARAC-FAMILY TRANSCRIPTIONAL REGULATOR"/>
    <property type="match status" value="1"/>
</dbReference>
<dbReference type="Pfam" id="PF12833">
    <property type="entry name" value="HTH_18"/>
    <property type="match status" value="1"/>
</dbReference>
<dbReference type="SMART" id="SM00342">
    <property type="entry name" value="HTH_ARAC"/>
    <property type="match status" value="1"/>
</dbReference>
<evidence type="ECO:0000259" key="4">
    <source>
        <dbReference type="PROSITE" id="PS01124"/>
    </source>
</evidence>
<dbReference type="EMBL" id="BAAAGE010000001">
    <property type="protein sequence ID" value="GAA0715473.1"/>
    <property type="molecule type" value="Genomic_DNA"/>
</dbReference>
<keyword evidence="6" id="KW-1185">Reference proteome</keyword>
<gene>
    <name evidence="5" type="ORF">GCM10009430_09960</name>
</gene>
<dbReference type="SUPFAM" id="SSF46689">
    <property type="entry name" value="Homeodomain-like"/>
    <property type="match status" value="1"/>
</dbReference>
<keyword evidence="2" id="KW-0238">DNA-binding</keyword>
<keyword evidence="3" id="KW-0804">Transcription</keyword>
<comment type="caution">
    <text evidence="5">The sequence shown here is derived from an EMBL/GenBank/DDBJ whole genome shotgun (WGS) entry which is preliminary data.</text>
</comment>
<protein>
    <recommendedName>
        <fullName evidence="4">HTH araC/xylS-type domain-containing protein</fullName>
    </recommendedName>
</protein>
<dbReference type="PANTHER" id="PTHR43280:SF2">
    <property type="entry name" value="HTH-TYPE TRANSCRIPTIONAL REGULATOR EXSA"/>
    <property type="match status" value="1"/>
</dbReference>
<name>A0ABP3TQA0_9FLAO</name>
<reference evidence="6" key="1">
    <citation type="journal article" date="2019" name="Int. J. Syst. Evol. Microbiol.">
        <title>The Global Catalogue of Microorganisms (GCM) 10K type strain sequencing project: providing services to taxonomists for standard genome sequencing and annotation.</title>
        <authorList>
            <consortium name="The Broad Institute Genomics Platform"/>
            <consortium name="The Broad Institute Genome Sequencing Center for Infectious Disease"/>
            <person name="Wu L."/>
            <person name="Ma J."/>
        </authorList>
    </citation>
    <scope>NUCLEOTIDE SEQUENCE [LARGE SCALE GENOMIC DNA]</scope>
    <source>
        <strain evidence="6">JCM 15974</strain>
    </source>
</reference>
<keyword evidence="1" id="KW-0805">Transcription regulation</keyword>
<evidence type="ECO:0000256" key="2">
    <source>
        <dbReference type="ARBA" id="ARBA00023125"/>
    </source>
</evidence>
<organism evidence="5 6">
    <name type="scientific">Aquimarina litoralis</name>
    <dbReference type="NCBI Taxonomy" id="584605"/>
    <lineage>
        <taxon>Bacteria</taxon>
        <taxon>Pseudomonadati</taxon>
        <taxon>Bacteroidota</taxon>
        <taxon>Flavobacteriia</taxon>
        <taxon>Flavobacteriales</taxon>
        <taxon>Flavobacteriaceae</taxon>
        <taxon>Aquimarina</taxon>
    </lineage>
</organism>
<dbReference type="PROSITE" id="PS01124">
    <property type="entry name" value="HTH_ARAC_FAMILY_2"/>
    <property type="match status" value="1"/>
</dbReference>
<evidence type="ECO:0000313" key="5">
    <source>
        <dbReference type="EMBL" id="GAA0715473.1"/>
    </source>
</evidence>
<dbReference type="Proteomes" id="UP001501758">
    <property type="component" value="Unassembled WGS sequence"/>
</dbReference>
<accession>A0ABP3TQA0</accession>
<evidence type="ECO:0000256" key="3">
    <source>
        <dbReference type="ARBA" id="ARBA00023163"/>
    </source>
</evidence>
<dbReference type="RefSeq" id="WP_343911067.1">
    <property type="nucleotide sequence ID" value="NZ_BAAAGE010000001.1"/>
</dbReference>
<sequence length="189" mass="21863">MKFYLKYDMDVIFRKTLEQQLNNLQVAYKINGLGEIEFLQSLSAEKVKELTVLLSVYGIEIINDHKSEIVQRIKDAISEMVLDTSSEKNHKLSEYLPNKLGYSYTYLSSLFSESTYTSLENFLIIKRIDRVKQMLVHEKLTLSQIAFELGYSSNAHVSAQFKKITGLTPTVFQKIIKKRSENKTSFKQS</sequence>
<proteinExistence type="predicted"/>